<sequence>MASHPNITPFDPTFDSEKIAALRNALSSSRPPLDDALPEIQDPSEHGITPKFASALWNSWHSTFLWSTAAAKIAKWPHFLANFPSPDPSTENDLSIHFPGSFYEFSEVITPLSDPSATPSFHIIVPSLPGFVFSSAPPRAGWTVKDTARIFHQLMLSLGYQYYAVQAGDWGAMVARELGAQYSEHCRVMHLNWCPGSVPEAERGEESEREKKCREQREAGWSGSWVRSCIATSASIYYENPRHDQFAAYCSAEENLIRCPVGYTSMGFDTAPNSRRGAETTVAKGKLVWYKERDCAGHFACLEDPEGMIEDIREVVGKFWDR</sequence>
<dbReference type="GeneID" id="13401008"/>
<dbReference type="InterPro" id="IPR016292">
    <property type="entry name" value="Epoxide_hydrolase"/>
</dbReference>
<dbReference type="KEGG" id="ztr:MYCGRDRAFT_88438"/>
<reference evidence="4 5" key="1">
    <citation type="journal article" date="2011" name="PLoS Genet.">
        <title>Finished genome of the fungal wheat pathogen Mycosphaerella graminicola reveals dispensome structure, chromosome plasticity, and stealth pathogenesis.</title>
        <authorList>
            <person name="Goodwin S.B."/>
            <person name="Ben M'barek S."/>
            <person name="Dhillon B."/>
            <person name="Wittenberg A.H.J."/>
            <person name="Crane C.F."/>
            <person name="Hane J.K."/>
            <person name="Foster A.J."/>
            <person name="Van der Lee T.A.J."/>
            <person name="Grimwood J."/>
            <person name="Aerts A."/>
            <person name="Antoniw J."/>
            <person name="Bailey A."/>
            <person name="Bluhm B."/>
            <person name="Bowler J."/>
            <person name="Bristow J."/>
            <person name="van der Burgt A."/>
            <person name="Canto-Canche B."/>
            <person name="Churchill A.C.L."/>
            <person name="Conde-Ferraez L."/>
            <person name="Cools H.J."/>
            <person name="Coutinho P.M."/>
            <person name="Csukai M."/>
            <person name="Dehal P."/>
            <person name="De Wit P."/>
            <person name="Donzelli B."/>
            <person name="van de Geest H.C."/>
            <person name="van Ham R.C.H.J."/>
            <person name="Hammond-Kosack K.E."/>
            <person name="Henrissat B."/>
            <person name="Kilian A."/>
            <person name="Kobayashi A.K."/>
            <person name="Koopmann E."/>
            <person name="Kourmpetis Y."/>
            <person name="Kuzniar A."/>
            <person name="Lindquist E."/>
            <person name="Lombard V."/>
            <person name="Maliepaard C."/>
            <person name="Martins N."/>
            <person name="Mehrabi R."/>
            <person name="Nap J.P.H."/>
            <person name="Ponomarenko A."/>
            <person name="Rudd J.J."/>
            <person name="Salamov A."/>
            <person name="Schmutz J."/>
            <person name="Schouten H.J."/>
            <person name="Shapiro H."/>
            <person name="Stergiopoulos I."/>
            <person name="Torriani S.F.F."/>
            <person name="Tu H."/>
            <person name="de Vries R.P."/>
            <person name="Waalwijk C."/>
            <person name="Ware S.B."/>
            <person name="Wiebenga A."/>
            <person name="Zwiers L.-H."/>
            <person name="Oliver R.P."/>
            <person name="Grigoriev I.V."/>
            <person name="Kema G.H.J."/>
        </authorList>
    </citation>
    <scope>NUCLEOTIDE SEQUENCE [LARGE SCALE GENOMIC DNA]</scope>
    <source>
        <strain evidence="5">CBS 115943 / IPO323</strain>
    </source>
</reference>
<evidence type="ECO:0000259" key="3">
    <source>
        <dbReference type="Pfam" id="PF00561"/>
    </source>
</evidence>
<dbReference type="OrthoDB" id="7130006at2759"/>
<feature type="domain" description="AB hydrolase-1" evidence="3">
    <location>
        <begin position="98"/>
        <end position="191"/>
    </location>
</feature>
<gene>
    <name evidence="4" type="ORF">MYCGRDRAFT_88438</name>
</gene>
<protein>
    <recommendedName>
        <fullName evidence="3">AB hydrolase-1 domain-containing protein</fullName>
    </recommendedName>
</protein>
<dbReference type="InterPro" id="IPR000639">
    <property type="entry name" value="Epox_hydrolase-like"/>
</dbReference>
<dbReference type="PANTHER" id="PTHR21661:SF35">
    <property type="entry name" value="EPOXIDE HYDROLASE"/>
    <property type="match status" value="1"/>
</dbReference>
<dbReference type="OMA" id="TQWRWES"/>
<dbReference type="RefSeq" id="XP_003847592.1">
    <property type="nucleotide sequence ID" value="XM_003847544.1"/>
</dbReference>
<dbReference type="PANTHER" id="PTHR21661">
    <property type="entry name" value="EPOXIDE HYDROLASE 1-RELATED"/>
    <property type="match status" value="1"/>
</dbReference>
<dbReference type="Proteomes" id="UP000008062">
    <property type="component" value="Chromosome 13"/>
</dbReference>
<dbReference type="EMBL" id="CM001208">
    <property type="protein sequence ID" value="EGP82568.1"/>
    <property type="molecule type" value="Genomic_DNA"/>
</dbReference>
<dbReference type="STRING" id="336722.F9XQ28"/>
<accession>F9XQ28</accession>
<dbReference type="SUPFAM" id="SSF53474">
    <property type="entry name" value="alpha/beta-Hydrolases"/>
    <property type="match status" value="1"/>
</dbReference>
<dbReference type="GO" id="GO:0097176">
    <property type="term" value="P:epoxide metabolic process"/>
    <property type="evidence" value="ECO:0007669"/>
    <property type="project" value="TreeGrafter"/>
</dbReference>
<name>F9XQ28_ZYMTI</name>
<evidence type="ECO:0000256" key="2">
    <source>
        <dbReference type="ARBA" id="ARBA00022801"/>
    </source>
</evidence>
<keyword evidence="5" id="KW-1185">Reference proteome</keyword>
<dbReference type="HOGENOM" id="CLU_019414_0_1_1"/>
<evidence type="ECO:0000256" key="1">
    <source>
        <dbReference type="ARBA" id="ARBA00010088"/>
    </source>
</evidence>
<dbReference type="PRINTS" id="PR00412">
    <property type="entry name" value="EPOXHYDRLASE"/>
</dbReference>
<dbReference type="InterPro" id="IPR000073">
    <property type="entry name" value="AB_hydrolase_1"/>
</dbReference>
<evidence type="ECO:0000313" key="4">
    <source>
        <dbReference type="EMBL" id="EGP82568.1"/>
    </source>
</evidence>
<organism evidence="4 5">
    <name type="scientific">Zymoseptoria tritici (strain CBS 115943 / IPO323)</name>
    <name type="common">Speckled leaf blotch fungus</name>
    <name type="synonym">Septoria tritici</name>
    <dbReference type="NCBI Taxonomy" id="336722"/>
    <lineage>
        <taxon>Eukaryota</taxon>
        <taxon>Fungi</taxon>
        <taxon>Dikarya</taxon>
        <taxon>Ascomycota</taxon>
        <taxon>Pezizomycotina</taxon>
        <taxon>Dothideomycetes</taxon>
        <taxon>Dothideomycetidae</taxon>
        <taxon>Mycosphaerellales</taxon>
        <taxon>Mycosphaerellaceae</taxon>
        <taxon>Zymoseptoria</taxon>
    </lineage>
</organism>
<dbReference type="GO" id="GO:0004301">
    <property type="term" value="F:epoxide hydrolase activity"/>
    <property type="evidence" value="ECO:0007669"/>
    <property type="project" value="TreeGrafter"/>
</dbReference>
<dbReference type="InParanoid" id="F9XQ28"/>
<keyword evidence="2" id="KW-0378">Hydrolase</keyword>
<dbReference type="AlphaFoldDB" id="F9XQ28"/>
<proteinExistence type="inferred from homology"/>
<dbReference type="Pfam" id="PF00561">
    <property type="entry name" value="Abhydrolase_1"/>
    <property type="match status" value="1"/>
</dbReference>
<evidence type="ECO:0000313" key="5">
    <source>
        <dbReference type="Proteomes" id="UP000008062"/>
    </source>
</evidence>
<dbReference type="Gene3D" id="3.40.50.1820">
    <property type="entry name" value="alpha/beta hydrolase"/>
    <property type="match status" value="2"/>
</dbReference>
<comment type="similarity">
    <text evidence="1">Belongs to the peptidase S33 family.</text>
</comment>
<dbReference type="InterPro" id="IPR029058">
    <property type="entry name" value="AB_hydrolase_fold"/>
</dbReference>
<dbReference type="eggNOG" id="KOG2565">
    <property type="taxonomic scope" value="Eukaryota"/>
</dbReference>
<dbReference type="PIRSF" id="PIRSF001112">
    <property type="entry name" value="Epoxide_hydrolase"/>
    <property type="match status" value="1"/>
</dbReference>